<proteinExistence type="inferred from homology"/>
<keyword evidence="4 6" id="KW-0862">Zinc</keyword>
<dbReference type="InterPro" id="IPR034006">
    <property type="entry name" value="M3B_PepF_2"/>
</dbReference>
<dbReference type="InterPro" id="IPR011977">
    <property type="entry name" value="Pept_M3B_clade3"/>
</dbReference>
<evidence type="ECO:0000256" key="6">
    <source>
        <dbReference type="RuleBase" id="RU003435"/>
    </source>
</evidence>
<reference evidence="9" key="1">
    <citation type="submission" date="2020-10" db="EMBL/GenBank/DDBJ databases">
        <authorList>
            <person name="Kadnikov V."/>
            <person name="Beletsky A.V."/>
            <person name="Mardanov A.V."/>
            <person name="Karnachuk O.V."/>
            <person name="Ravin N.V."/>
        </authorList>
    </citation>
    <scope>NUCLEOTIDE SEQUENCE</scope>
    <source>
        <strain evidence="9">Bu02</strain>
    </source>
</reference>
<dbReference type="InterPro" id="IPR013647">
    <property type="entry name" value="OligopepF_N_dom"/>
</dbReference>
<feature type="domain" description="Oligopeptidase F N-terminal" evidence="8">
    <location>
        <begin position="111"/>
        <end position="178"/>
    </location>
</feature>
<dbReference type="InterPro" id="IPR001567">
    <property type="entry name" value="Pept_M3A_M3B_dom"/>
</dbReference>
<keyword evidence="2 6" id="KW-0479">Metal-binding</keyword>
<evidence type="ECO:0000256" key="1">
    <source>
        <dbReference type="ARBA" id="ARBA00022670"/>
    </source>
</evidence>
<dbReference type="PANTHER" id="PTHR34217:SF1">
    <property type="entry name" value="CARBOXYPEPTIDASE 1"/>
    <property type="match status" value="1"/>
</dbReference>
<accession>A0AAT9LDQ4</accession>
<dbReference type="PANTHER" id="PTHR34217">
    <property type="entry name" value="METAL-DEPENDENT CARBOXYPEPTIDASE"/>
    <property type="match status" value="1"/>
</dbReference>
<comment type="cofactor">
    <cofactor evidence="6">
        <name>Zn(2+)</name>
        <dbReference type="ChEBI" id="CHEBI:29105"/>
    </cofactor>
    <text evidence="6">Binds 1 zinc ion.</text>
</comment>
<keyword evidence="3 6" id="KW-0378">Hydrolase</keyword>
<keyword evidence="1 6" id="KW-0645">Protease</keyword>
<evidence type="ECO:0000256" key="4">
    <source>
        <dbReference type="ARBA" id="ARBA00022833"/>
    </source>
</evidence>
<dbReference type="KEGG" id="fcz:IMF26_03565"/>
<gene>
    <name evidence="9" type="ORF">IMF26_03565</name>
</gene>
<protein>
    <submittedName>
        <fullName evidence="9">M3 family oligoendopeptidase</fullName>
    </submittedName>
</protein>
<dbReference type="GO" id="GO:0004181">
    <property type="term" value="F:metallocarboxypeptidase activity"/>
    <property type="evidence" value="ECO:0007669"/>
    <property type="project" value="InterPro"/>
</dbReference>
<organism evidence="9">
    <name type="scientific">Candidatus Fermentithermobacillus carboniphilus</name>
    <dbReference type="NCBI Taxonomy" id="3085328"/>
    <lineage>
        <taxon>Bacteria</taxon>
        <taxon>Bacillati</taxon>
        <taxon>Bacillota</taxon>
        <taxon>Candidatus Fermentithermobacillia</taxon>
        <taxon>Candidatus Fermentithermobacillales</taxon>
        <taxon>Candidatus Fermentithermobacillaceae</taxon>
        <taxon>Candidatus Fermentithermobacillus</taxon>
    </lineage>
</organism>
<evidence type="ECO:0000256" key="3">
    <source>
        <dbReference type="ARBA" id="ARBA00022801"/>
    </source>
</evidence>
<dbReference type="CDD" id="cd09607">
    <property type="entry name" value="M3B_PepF"/>
    <property type="match status" value="1"/>
</dbReference>
<dbReference type="AlphaFoldDB" id="A0AAT9LDQ4"/>
<evidence type="ECO:0000256" key="2">
    <source>
        <dbReference type="ARBA" id="ARBA00022723"/>
    </source>
</evidence>
<dbReference type="NCBIfam" id="TIGR02290">
    <property type="entry name" value="M3_fam_3"/>
    <property type="match status" value="1"/>
</dbReference>
<dbReference type="Pfam" id="PF08439">
    <property type="entry name" value="Peptidase_M3_N"/>
    <property type="match status" value="1"/>
</dbReference>
<dbReference type="Gene3D" id="1.10.1370.20">
    <property type="entry name" value="Oligoendopeptidase f, C-terminal domain"/>
    <property type="match status" value="1"/>
</dbReference>
<feature type="domain" description="Peptidase M3A/M3B catalytic" evidence="7">
    <location>
        <begin position="199"/>
        <end position="577"/>
    </location>
</feature>
<evidence type="ECO:0000256" key="5">
    <source>
        <dbReference type="ARBA" id="ARBA00023049"/>
    </source>
</evidence>
<keyword evidence="5 6" id="KW-0482">Metalloprotease</keyword>
<dbReference type="Gene3D" id="1.20.140.70">
    <property type="entry name" value="Oligopeptidase f, N-terminal domain"/>
    <property type="match status" value="1"/>
</dbReference>
<dbReference type="InterPro" id="IPR001333">
    <property type="entry name" value="Peptidase_M32_Taq"/>
</dbReference>
<dbReference type="SUPFAM" id="SSF55486">
    <property type="entry name" value="Metalloproteases ('zincins'), catalytic domain"/>
    <property type="match status" value="1"/>
</dbReference>
<dbReference type="Pfam" id="PF01432">
    <property type="entry name" value="Peptidase_M3"/>
    <property type="match status" value="1"/>
</dbReference>
<reference evidence="9" key="2">
    <citation type="journal article" date="2023" name="Biology">
        <title>Prokaryotic Life Associated with Coal-Fire Gas Vents Revealed by Metagenomics.</title>
        <authorList>
            <person name="Kadnikov V.V."/>
            <person name="Mardanov A.V."/>
            <person name="Beletsky A.V."/>
            <person name="Karnachuk O.V."/>
            <person name="Ravin N.V."/>
        </authorList>
    </citation>
    <scope>NUCLEOTIDE SEQUENCE</scope>
    <source>
        <strain evidence="9">Bu02</strain>
    </source>
</reference>
<evidence type="ECO:0000259" key="7">
    <source>
        <dbReference type="Pfam" id="PF01432"/>
    </source>
</evidence>
<dbReference type="GO" id="GO:0046872">
    <property type="term" value="F:metal ion binding"/>
    <property type="evidence" value="ECO:0007669"/>
    <property type="project" value="UniProtKB-UniRule"/>
</dbReference>
<dbReference type="InterPro" id="IPR042088">
    <property type="entry name" value="OligoPept_F_C"/>
</dbReference>
<dbReference type="GO" id="GO:0004222">
    <property type="term" value="F:metalloendopeptidase activity"/>
    <property type="evidence" value="ECO:0007669"/>
    <property type="project" value="InterPro"/>
</dbReference>
<name>A0AAT9LDQ4_9FIRM</name>
<sequence length="593" mass="67998">MFKNLNQTWDLDVFFPGGSNSPEFAKYLDELEIDVNNLAEKVKNKPVREGKNFEELIDEVQRLSSRLRHASSFVSCLNAQDVTDTYARILAGRVQQIQASFSTALTHLDSEMLKIPDDEWKAILSSETLRPLAFNLNERRQRAKEMLPPEQEALVSQLSVDGYHGWSNLYDLTTGKMTITVEEEGKPVTMSPGQLSNRMSDPDAHKREYLMEKWEEAWANVAEFCALALNHLAGYRLNLYRARGWDSVLKEPLEINRMTEETLNAMWDTIDKNKERLVTYLKRKKEYLGLDKLGWQDISAPLGRAKSKMSYEEAAEFIVEQFGKFSPKMAQFATHAFTNRWIEAEDRPGKRMGGFCTTFPEKKQSRIFVTFSGTLGNVATVAHELGHGFHQSVMNDLPPMTQQYAMNVAETASTFAEMIVADAAVKHAKDREERLLLIDDKLQRAVALLMNIQSRFLFETRFYEERKKGMVSVKRLNEIMLQAQKDAFCGALDVYHPHFWASKLHFYNTRVPFYNFPYTFGFLFSAGVYAKAMEAGTGFEDRYADLLRDTGRMRVEDLAKKHLGVDLTKPGFWQSAIDLVLSDLDEFLKMTAK</sequence>
<evidence type="ECO:0000259" key="8">
    <source>
        <dbReference type="Pfam" id="PF08439"/>
    </source>
</evidence>
<evidence type="ECO:0000313" key="9">
    <source>
        <dbReference type="EMBL" id="QUL99156.1"/>
    </source>
</evidence>
<dbReference type="GO" id="GO:0006508">
    <property type="term" value="P:proteolysis"/>
    <property type="evidence" value="ECO:0007669"/>
    <property type="project" value="UniProtKB-KW"/>
</dbReference>
<comment type="similarity">
    <text evidence="6">Belongs to the peptidase M3 family.</text>
</comment>
<dbReference type="EMBL" id="CP062796">
    <property type="protein sequence ID" value="QUL99156.1"/>
    <property type="molecule type" value="Genomic_DNA"/>
</dbReference>